<evidence type="ECO:0000259" key="5">
    <source>
        <dbReference type="Pfam" id="PF01593"/>
    </source>
</evidence>
<dbReference type="InterPro" id="IPR001613">
    <property type="entry name" value="Flavin_amine_oxidase"/>
</dbReference>
<evidence type="ECO:0000256" key="3">
    <source>
        <dbReference type="PIRSR" id="PIRSR601613-1"/>
    </source>
</evidence>
<organism evidence="6 7">
    <name type="scientific">Cyclostephanos tholiformis</name>
    <dbReference type="NCBI Taxonomy" id="382380"/>
    <lineage>
        <taxon>Eukaryota</taxon>
        <taxon>Sar</taxon>
        <taxon>Stramenopiles</taxon>
        <taxon>Ochrophyta</taxon>
        <taxon>Bacillariophyta</taxon>
        <taxon>Coscinodiscophyceae</taxon>
        <taxon>Thalassiosirophycidae</taxon>
        <taxon>Stephanodiscales</taxon>
        <taxon>Stephanodiscaceae</taxon>
        <taxon>Cyclostephanos</taxon>
    </lineage>
</organism>
<dbReference type="AlphaFoldDB" id="A0ABD3SRY5"/>
<dbReference type="GO" id="GO:0016491">
    <property type="term" value="F:oxidoreductase activity"/>
    <property type="evidence" value="ECO:0007669"/>
    <property type="project" value="UniProtKB-KW"/>
</dbReference>
<dbReference type="EC" id="1.4.3.-" evidence="4"/>
<evidence type="ECO:0000313" key="7">
    <source>
        <dbReference type="Proteomes" id="UP001530377"/>
    </source>
</evidence>
<dbReference type="Proteomes" id="UP001530377">
    <property type="component" value="Unassembled WGS sequence"/>
</dbReference>
<dbReference type="PANTHER" id="PTHR10742">
    <property type="entry name" value="FLAVIN MONOAMINE OXIDASE"/>
    <property type="match status" value="1"/>
</dbReference>
<feature type="binding site" evidence="3">
    <location>
        <position position="218"/>
    </location>
    <ligand>
        <name>FAD</name>
        <dbReference type="ChEBI" id="CHEBI:57692"/>
    </ligand>
</feature>
<dbReference type="Pfam" id="PF01593">
    <property type="entry name" value="Amino_oxidase"/>
    <property type="match status" value="1"/>
</dbReference>
<sequence length="436" mass="48352">MSRRDGPIIATTEVIVVGAGISGLAASRELRRRGKYDVIVIEGRDRIGGRIHSDASSFPDVVIDLGAAWIHGMKNNPLVDIAKQCRAKTYRTDDDNIIMYNARGEEMRHDELEDAEGEFLRMLRGAEKYANGKNSDLSLRRALEGSAGTKNLLKPLIRFQLSSYLEYDFGAPASQLSAWYYDDDKEYKGGDALFPDGGYIQLLQHISRGIRIDMNVAVESIEYGKGSGVLIRTNRGTYKAKFAICTLPIGVLQAGDVKFHPPLPDPKIRALHRLGSGLVNKVILSFDACFWPETTQYFGVCHDAPGKYSYFLNAKLFTGRNILVTVALGDHARAVEAQSDRDVQAEVMRILRDVFDANAPDPTRLLVTRWGQEVYSRGSYSYNKVGATRKDFKVAAEPVDGVLFFAGEHTSADYRGSVHGAYLSGIRAAKELWDND</sequence>
<gene>
    <name evidence="6" type="ORF">ACHAXA_003098</name>
</gene>
<proteinExistence type="inferred from homology"/>
<comment type="cofactor">
    <cofactor evidence="1 4">
        <name>FAD</name>
        <dbReference type="ChEBI" id="CHEBI:57692"/>
    </cofactor>
</comment>
<dbReference type="Gene3D" id="3.50.50.60">
    <property type="entry name" value="FAD/NAD(P)-binding domain"/>
    <property type="match status" value="1"/>
</dbReference>
<keyword evidence="4" id="KW-0274">FAD</keyword>
<comment type="similarity">
    <text evidence="4">Belongs to the flavin monoamine oxidase family.</text>
</comment>
<dbReference type="InterPro" id="IPR036188">
    <property type="entry name" value="FAD/NAD-bd_sf"/>
</dbReference>
<dbReference type="InterPro" id="IPR050281">
    <property type="entry name" value="Flavin_monoamine_oxidase"/>
</dbReference>
<comment type="caution">
    <text evidence="6">The sequence shown here is derived from an EMBL/GenBank/DDBJ whole genome shotgun (WGS) entry which is preliminary data.</text>
</comment>
<dbReference type="Gene3D" id="3.90.660.10">
    <property type="match status" value="1"/>
</dbReference>
<dbReference type="SUPFAM" id="SSF51905">
    <property type="entry name" value="FAD/NAD(P)-binding domain"/>
    <property type="match status" value="1"/>
</dbReference>
<keyword evidence="4" id="KW-0285">Flavoprotein</keyword>
<dbReference type="EMBL" id="JALLPB020000004">
    <property type="protein sequence ID" value="KAL3827364.1"/>
    <property type="molecule type" value="Genomic_DNA"/>
</dbReference>
<protein>
    <recommendedName>
        <fullName evidence="4">Amine oxidase</fullName>
        <ecNumber evidence="4">1.4.3.-</ecNumber>
    </recommendedName>
</protein>
<evidence type="ECO:0000256" key="1">
    <source>
        <dbReference type="ARBA" id="ARBA00001974"/>
    </source>
</evidence>
<keyword evidence="2 4" id="KW-0560">Oxidoreductase</keyword>
<feature type="binding site" evidence="3">
    <location>
        <position position="22"/>
    </location>
    <ligand>
        <name>FAD</name>
        <dbReference type="ChEBI" id="CHEBI:57692"/>
    </ligand>
</feature>
<reference evidence="6 7" key="1">
    <citation type="submission" date="2024-10" db="EMBL/GenBank/DDBJ databases">
        <title>Updated reference genomes for cyclostephanoid diatoms.</title>
        <authorList>
            <person name="Roberts W.R."/>
            <person name="Alverson A.J."/>
        </authorList>
    </citation>
    <scope>NUCLEOTIDE SEQUENCE [LARGE SCALE GENOMIC DNA]</scope>
    <source>
        <strain evidence="6 7">AJA228-03</strain>
    </source>
</reference>
<evidence type="ECO:0000256" key="2">
    <source>
        <dbReference type="ARBA" id="ARBA00023002"/>
    </source>
</evidence>
<dbReference type="InterPro" id="IPR002937">
    <property type="entry name" value="Amino_oxidase"/>
</dbReference>
<accession>A0ABD3SRY5</accession>
<feature type="domain" description="Amine oxidase" evidence="5">
    <location>
        <begin position="21"/>
        <end position="431"/>
    </location>
</feature>
<evidence type="ECO:0000313" key="6">
    <source>
        <dbReference type="EMBL" id="KAL3827364.1"/>
    </source>
</evidence>
<keyword evidence="7" id="KW-1185">Reference proteome</keyword>
<dbReference type="SUPFAM" id="SSF54373">
    <property type="entry name" value="FAD-linked reductases, C-terminal domain"/>
    <property type="match status" value="1"/>
</dbReference>
<name>A0ABD3SRY5_9STRA</name>
<dbReference type="PANTHER" id="PTHR10742:SF410">
    <property type="entry name" value="LYSINE-SPECIFIC HISTONE DEMETHYLASE 2"/>
    <property type="match status" value="1"/>
</dbReference>
<dbReference type="PRINTS" id="PR00757">
    <property type="entry name" value="AMINEOXDASEF"/>
</dbReference>
<evidence type="ECO:0000256" key="4">
    <source>
        <dbReference type="RuleBase" id="RU362067"/>
    </source>
</evidence>